<sequence>MEEDNGSDKGSEQNNYMWMEDNVDGSGTGNVEVQDGKEHNVDGMDNGNDTSGNYIGRGVELEEDVSNERMGQEELVENIEWMTWYGSATEYCSREPRVREEKSVGYRSDLFPVCTVIFNKED</sequence>
<protein>
    <submittedName>
        <fullName evidence="2">Uncharacterized protein</fullName>
    </submittedName>
</protein>
<gene>
    <name evidence="2" type="ORF">NDU88_002515</name>
</gene>
<feature type="compositionally biased region" description="Basic and acidic residues" evidence="1">
    <location>
        <begin position="1"/>
        <end position="11"/>
    </location>
</feature>
<feature type="region of interest" description="Disordered" evidence="1">
    <location>
        <begin position="1"/>
        <end position="55"/>
    </location>
</feature>
<evidence type="ECO:0000313" key="3">
    <source>
        <dbReference type="Proteomes" id="UP001066276"/>
    </source>
</evidence>
<accession>A0AAV7UVU0</accession>
<proteinExistence type="predicted"/>
<keyword evidence="3" id="KW-1185">Reference proteome</keyword>
<reference evidence="2" key="1">
    <citation type="journal article" date="2022" name="bioRxiv">
        <title>Sequencing and chromosome-scale assembly of the giantPleurodeles waltlgenome.</title>
        <authorList>
            <person name="Brown T."/>
            <person name="Elewa A."/>
            <person name="Iarovenko S."/>
            <person name="Subramanian E."/>
            <person name="Araus A.J."/>
            <person name="Petzold A."/>
            <person name="Susuki M."/>
            <person name="Suzuki K.-i.T."/>
            <person name="Hayashi T."/>
            <person name="Toyoda A."/>
            <person name="Oliveira C."/>
            <person name="Osipova E."/>
            <person name="Leigh N.D."/>
            <person name="Simon A."/>
            <person name="Yun M.H."/>
        </authorList>
    </citation>
    <scope>NUCLEOTIDE SEQUENCE</scope>
    <source>
        <strain evidence="2">20211129_DDA</strain>
        <tissue evidence="2">Liver</tissue>
    </source>
</reference>
<evidence type="ECO:0000256" key="1">
    <source>
        <dbReference type="SAM" id="MobiDB-lite"/>
    </source>
</evidence>
<organism evidence="2 3">
    <name type="scientific">Pleurodeles waltl</name>
    <name type="common">Iberian ribbed newt</name>
    <dbReference type="NCBI Taxonomy" id="8319"/>
    <lineage>
        <taxon>Eukaryota</taxon>
        <taxon>Metazoa</taxon>
        <taxon>Chordata</taxon>
        <taxon>Craniata</taxon>
        <taxon>Vertebrata</taxon>
        <taxon>Euteleostomi</taxon>
        <taxon>Amphibia</taxon>
        <taxon>Batrachia</taxon>
        <taxon>Caudata</taxon>
        <taxon>Salamandroidea</taxon>
        <taxon>Salamandridae</taxon>
        <taxon>Pleurodelinae</taxon>
        <taxon>Pleurodeles</taxon>
    </lineage>
</organism>
<dbReference type="EMBL" id="JANPWB010000004">
    <property type="protein sequence ID" value="KAJ1193210.1"/>
    <property type="molecule type" value="Genomic_DNA"/>
</dbReference>
<dbReference type="AlphaFoldDB" id="A0AAV7UVU0"/>
<evidence type="ECO:0000313" key="2">
    <source>
        <dbReference type="EMBL" id="KAJ1193210.1"/>
    </source>
</evidence>
<name>A0AAV7UVU0_PLEWA</name>
<comment type="caution">
    <text evidence="2">The sequence shown here is derived from an EMBL/GenBank/DDBJ whole genome shotgun (WGS) entry which is preliminary data.</text>
</comment>
<dbReference type="Proteomes" id="UP001066276">
    <property type="component" value="Chromosome 2_2"/>
</dbReference>